<feature type="domain" description="VapC45 PIN like" evidence="1">
    <location>
        <begin position="7"/>
        <end position="89"/>
    </location>
</feature>
<sequence length="139" mass="15716">MDGALGPRFFIDRSMGAHDIPDGLRRAGWDLVTMRERYGEHAGQRLADPPWIADATRQGELIITKDHRVAKREAEARTIYMHDARVFAFPHGNFTGLQMLNSLIDAQVAIFRWGHRVPGPFVATIRPGGKVDRVRLVYP</sequence>
<dbReference type="Pfam" id="PF18478">
    <property type="entry name" value="PIN_10"/>
    <property type="match status" value="1"/>
</dbReference>
<organism evidence="2">
    <name type="scientific">Nakamurella sp. A5-74</name>
    <dbReference type="NCBI Taxonomy" id="3158264"/>
    <lineage>
        <taxon>Bacteria</taxon>
        <taxon>Bacillati</taxon>
        <taxon>Actinomycetota</taxon>
        <taxon>Actinomycetes</taxon>
        <taxon>Nakamurellales</taxon>
        <taxon>Nakamurellaceae</taxon>
        <taxon>Nakamurella</taxon>
    </lineage>
</organism>
<accession>A0AAU8DM97</accession>
<proteinExistence type="predicted"/>
<protein>
    <recommendedName>
        <fullName evidence="1">VapC45 PIN like domain-containing protein</fullName>
    </recommendedName>
</protein>
<evidence type="ECO:0000313" key="2">
    <source>
        <dbReference type="EMBL" id="XCG62337.1"/>
    </source>
</evidence>
<dbReference type="RefSeq" id="WP_353647952.1">
    <property type="nucleotide sequence ID" value="NZ_CP159218.1"/>
</dbReference>
<dbReference type="AlphaFoldDB" id="A0AAU8DM97"/>
<reference evidence="2" key="1">
    <citation type="submission" date="2024-05" db="EMBL/GenBank/DDBJ databases">
        <authorList>
            <person name="Cai S.Y."/>
            <person name="Jin L.M."/>
            <person name="Li H.R."/>
        </authorList>
    </citation>
    <scope>NUCLEOTIDE SEQUENCE</scope>
    <source>
        <strain evidence="2">A5-74</strain>
    </source>
</reference>
<evidence type="ECO:0000259" key="1">
    <source>
        <dbReference type="Pfam" id="PF18478"/>
    </source>
</evidence>
<name>A0AAU8DM97_9ACTN</name>
<dbReference type="EMBL" id="CP159218">
    <property type="protein sequence ID" value="XCG62337.1"/>
    <property type="molecule type" value="Genomic_DNA"/>
</dbReference>
<dbReference type="InterPro" id="IPR041375">
    <property type="entry name" value="VapC45_PIN-like"/>
</dbReference>
<gene>
    <name evidence="2" type="ORF">ABLG96_13850</name>
</gene>